<organism evidence="6 7">
    <name type="scientific">Pseudonocardia halophobica</name>
    <dbReference type="NCBI Taxonomy" id="29401"/>
    <lineage>
        <taxon>Bacteria</taxon>
        <taxon>Bacillati</taxon>
        <taxon>Actinomycetota</taxon>
        <taxon>Actinomycetes</taxon>
        <taxon>Pseudonocardiales</taxon>
        <taxon>Pseudonocardiaceae</taxon>
        <taxon>Pseudonocardia</taxon>
    </lineage>
</organism>
<keyword evidence="4" id="KW-0560">Oxidoreductase</keyword>
<dbReference type="InterPro" id="IPR020904">
    <property type="entry name" value="Sc_DH/Rdtase_CS"/>
</dbReference>
<dbReference type="Proteomes" id="UP001143463">
    <property type="component" value="Unassembled WGS sequence"/>
</dbReference>
<dbReference type="PRINTS" id="PR00081">
    <property type="entry name" value="GDHRDH"/>
</dbReference>
<keyword evidence="7" id="KW-1185">Reference proteome</keyword>
<comment type="subcellular location">
    <subcellularLocation>
        <location evidence="1">Peroxisome</location>
    </subcellularLocation>
</comment>
<proteinExistence type="inferred from homology"/>
<dbReference type="FunFam" id="3.40.50.720:FF:000301">
    <property type="entry name" value="Hydroxysteroid dehydrogenase like 2"/>
    <property type="match status" value="1"/>
</dbReference>
<reference evidence="6" key="1">
    <citation type="journal article" date="2014" name="Int. J. Syst. Evol. Microbiol.">
        <title>Complete genome sequence of Corynebacterium casei LMG S-19264T (=DSM 44701T), isolated from a smear-ripened cheese.</title>
        <authorList>
            <consortium name="US DOE Joint Genome Institute (JGI-PGF)"/>
            <person name="Walter F."/>
            <person name="Albersmeier A."/>
            <person name="Kalinowski J."/>
            <person name="Ruckert C."/>
        </authorList>
    </citation>
    <scope>NUCLEOTIDE SEQUENCE</scope>
    <source>
        <strain evidence="6">VKM Ac-1069</strain>
    </source>
</reference>
<evidence type="ECO:0000313" key="7">
    <source>
        <dbReference type="Proteomes" id="UP001143463"/>
    </source>
</evidence>
<evidence type="ECO:0000256" key="1">
    <source>
        <dbReference type="ARBA" id="ARBA00004275"/>
    </source>
</evidence>
<dbReference type="InterPro" id="IPR002347">
    <property type="entry name" value="SDR_fam"/>
</dbReference>
<dbReference type="Gene3D" id="3.40.50.720">
    <property type="entry name" value="NAD(P)-binding Rossmann-like Domain"/>
    <property type="match status" value="1"/>
</dbReference>
<dbReference type="GO" id="GO:0016491">
    <property type="term" value="F:oxidoreductase activity"/>
    <property type="evidence" value="ECO:0007669"/>
    <property type="project" value="UniProtKB-KW"/>
</dbReference>
<dbReference type="NCBIfam" id="NF006133">
    <property type="entry name" value="PRK08278.1"/>
    <property type="match status" value="1"/>
</dbReference>
<evidence type="ECO:0000256" key="5">
    <source>
        <dbReference type="ARBA" id="ARBA00023140"/>
    </source>
</evidence>
<dbReference type="EMBL" id="BSFQ01000005">
    <property type="protein sequence ID" value="GLL10618.1"/>
    <property type="molecule type" value="Genomic_DNA"/>
</dbReference>
<dbReference type="Pfam" id="PF00106">
    <property type="entry name" value="adh_short"/>
    <property type="match status" value="1"/>
</dbReference>
<name>A0A9W6NVH5_9PSEU</name>
<keyword evidence="3" id="KW-0521">NADP</keyword>
<sequence length="277" mass="29143">MTAFRGKTVLMSGGSRGIGLAIALRLAREGANVALLAKTDQPHPKLPGTVHTAAQEVRDAGGQALAIVGDVRDEASVAAAVKQTVERFGGIDVLVNNASAIDLTSTPDLPTKRFDLMYDINVRGTYLLSRHAYPHLAESANGHVVTLSPPLNPDPKWLALHAAYTASKYSMTMLTLGLAETGRADGVAANCLWPRTMIDTAAVRNGLAIDPGRDAPSTRTPEIMADAAHVIVSSPAAELTGRTLIDEDVLRGTGVTDFRGYLAPGATEAALEIDLFL</sequence>
<reference evidence="6" key="2">
    <citation type="submission" date="2023-01" db="EMBL/GenBank/DDBJ databases">
        <authorList>
            <person name="Sun Q."/>
            <person name="Evtushenko L."/>
        </authorList>
    </citation>
    <scope>NUCLEOTIDE SEQUENCE</scope>
    <source>
        <strain evidence="6">VKM Ac-1069</strain>
    </source>
</reference>
<keyword evidence="5" id="KW-0576">Peroxisome</keyword>
<evidence type="ECO:0000256" key="3">
    <source>
        <dbReference type="ARBA" id="ARBA00022857"/>
    </source>
</evidence>
<evidence type="ECO:0000256" key="2">
    <source>
        <dbReference type="ARBA" id="ARBA00006484"/>
    </source>
</evidence>
<dbReference type="AlphaFoldDB" id="A0A9W6NVH5"/>
<dbReference type="PROSITE" id="PS00061">
    <property type="entry name" value="ADH_SHORT"/>
    <property type="match status" value="1"/>
</dbReference>
<dbReference type="InterPro" id="IPR051935">
    <property type="entry name" value="HSDL2"/>
</dbReference>
<comment type="caution">
    <text evidence="6">The sequence shown here is derived from an EMBL/GenBank/DDBJ whole genome shotgun (WGS) entry which is preliminary data.</text>
</comment>
<dbReference type="PANTHER" id="PTHR42808:SF3">
    <property type="entry name" value="HYDROXYSTEROID DEHYDROGENASE-LIKE PROTEIN 2"/>
    <property type="match status" value="1"/>
</dbReference>
<accession>A0A9W6NVH5</accession>
<dbReference type="SUPFAM" id="SSF51735">
    <property type="entry name" value="NAD(P)-binding Rossmann-fold domains"/>
    <property type="match status" value="1"/>
</dbReference>
<dbReference type="InterPro" id="IPR036291">
    <property type="entry name" value="NAD(P)-bd_dom_sf"/>
</dbReference>
<gene>
    <name evidence="6" type="ORF">GCM10017577_17580</name>
</gene>
<evidence type="ECO:0000313" key="6">
    <source>
        <dbReference type="EMBL" id="GLL10618.1"/>
    </source>
</evidence>
<evidence type="ECO:0000256" key="4">
    <source>
        <dbReference type="ARBA" id="ARBA00023002"/>
    </source>
</evidence>
<comment type="similarity">
    <text evidence="2">Belongs to the short-chain dehydrogenases/reductases (SDR) family.</text>
</comment>
<protein>
    <submittedName>
        <fullName evidence="6">Short chain dehydrogenase</fullName>
    </submittedName>
</protein>
<dbReference type="PANTHER" id="PTHR42808">
    <property type="entry name" value="HYDROXYSTEROID DEHYDROGENASE-LIKE PROTEIN 2"/>
    <property type="match status" value="1"/>
</dbReference>
<dbReference type="RefSeq" id="WP_037041068.1">
    <property type="nucleotide sequence ID" value="NZ_BAAAUZ010000002.1"/>
</dbReference>